<keyword evidence="3" id="KW-0732">Signal</keyword>
<feature type="compositionally biased region" description="Low complexity" evidence="1">
    <location>
        <begin position="246"/>
        <end position="261"/>
    </location>
</feature>
<accession>A0ABP8YJ13</accession>
<feature type="region of interest" description="Disordered" evidence="1">
    <location>
        <begin position="241"/>
        <end position="266"/>
    </location>
</feature>
<feature type="compositionally biased region" description="Low complexity" evidence="1">
    <location>
        <begin position="55"/>
        <end position="122"/>
    </location>
</feature>
<proteinExistence type="predicted"/>
<dbReference type="EMBL" id="BAABLO010000012">
    <property type="protein sequence ID" value="GAA4730335.1"/>
    <property type="molecule type" value="Genomic_DNA"/>
</dbReference>
<keyword evidence="2" id="KW-0472">Membrane</keyword>
<sequence length="312" mass="30100">MTRRRQHTSTLRLVAALGAAAALLGAGATTCEALMLPEPVATGVGGVTSTVTGATGSLGLPVPGSTTPAPSGSTTTPSHPAAGSTSGSTASGSTASGGSRGAGSPRSSATSPSATSAQSRPAGDGVVADTPAATACLIPSRGASPAVEVDLRAAGVDLSSPLVRQFPQALAPCPAGAVPAGDHVASLDAAVQGLLGACVRVTRQVVPLQTTLVVLDHDVIRELTAAGVPLQRLVVPCPRAATSHTPAGAPAGSGPSRPAAGDRPGAASALPGRLAFTGGDFVPLAAVGSGLLWLGLLLSRRARSLSARAGRG</sequence>
<reference evidence="5" key="1">
    <citation type="journal article" date="2019" name="Int. J. Syst. Evol. Microbiol.">
        <title>The Global Catalogue of Microorganisms (GCM) 10K type strain sequencing project: providing services to taxonomists for standard genome sequencing and annotation.</title>
        <authorList>
            <consortium name="The Broad Institute Genomics Platform"/>
            <consortium name="The Broad Institute Genome Sequencing Center for Infectious Disease"/>
            <person name="Wu L."/>
            <person name="Ma J."/>
        </authorList>
    </citation>
    <scope>NUCLEOTIDE SEQUENCE [LARGE SCALE GENOMIC DNA]</scope>
    <source>
        <strain evidence="5">JCM 18961</strain>
    </source>
</reference>
<organism evidence="4 5">
    <name type="scientific">Pedococcus ginsenosidimutans</name>
    <dbReference type="NCBI Taxonomy" id="490570"/>
    <lineage>
        <taxon>Bacteria</taxon>
        <taxon>Bacillati</taxon>
        <taxon>Actinomycetota</taxon>
        <taxon>Actinomycetes</taxon>
        <taxon>Micrococcales</taxon>
        <taxon>Intrasporangiaceae</taxon>
        <taxon>Pedococcus</taxon>
    </lineage>
</organism>
<name>A0ABP8YJ13_9MICO</name>
<feature type="chain" id="PRO_5045946774" evidence="3">
    <location>
        <begin position="29"/>
        <end position="312"/>
    </location>
</feature>
<evidence type="ECO:0000313" key="5">
    <source>
        <dbReference type="Proteomes" id="UP001500556"/>
    </source>
</evidence>
<keyword evidence="2" id="KW-1133">Transmembrane helix</keyword>
<evidence type="ECO:0000313" key="4">
    <source>
        <dbReference type="EMBL" id="GAA4730335.1"/>
    </source>
</evidence>
<protein>
    <submittedName>
        <fullName evidence="4">Uncharacterized protein</fullName>
    </submittedName>
</protein>
<evidence type="ECO:0000256" key="1">
    <source>
        <dbReference type="SAM" id="MobiDB-lite"/>
    </source>
</evidence>
<keyword evidence="2" id="KW-0812">Transmembrane</keyword>
<gene>
    <name evidence="4" type="ORF">GCM10025782_31730</name>
</gene>
<feature type="signal peptide" evidence="3">
    <location>
        <begin position="1"/>
        <end position="28"/>
    </location>
</feature>
<keyword evidence="5" id="KW-1185">Reference proteome</keyword>
<comment type="caution">
    <text evidence="4">The sequence shown here is derived from an EMBL/GenBank/DDBJ whole genome shotgun (WGS) entry which is preliminary data.</text>
</comment>
<dbReference type="Proteomes" id="UP001500556">
    <property type="component" value="Unassembled WGS sequence"/>
</dbReference>
<feature type="transmembrane region" description="Helical" evidence="2">
    <location>
        <begin position="281"/>
        <end position="298"/>
    </location>
</feature>
<evidence type="ECO:0000256" key="3">
    <source>
        <dbReference type="SAM" id="SignalP"/>
    </source>
</evidence>
<feature type="region of interest" description="Disordered" evidence="1">
    <location>
        <begin position="55"/>
        <end position="126"/>
    </location>
</feature>
<dbReference type="RefSeq" id="WP_345504815.1">
    <property type="nucleotide sequence ID" value="NZ_BAABLO010000012.1"/>
</dbReference>
<evidence type="ECO:0000256" key="2">
    <source>
        <dbReference type="SAM" id="Phobius"/>
    </source>
</evidence>